<dbReference type="GO" id="GO:0005737">
    <property type="term" value="C:cytoplasm"/>
    <property type="evidence" value="ECO:0007669"/>
    <property type="project" value="UniProtKB-SubCell"/>
</dbReference>
<comment type="caution">
    <text evidence="6">The sequence shown here is derived from an EMBL/GenBank/DDBJ whole genome shotgun (WGS) entry which is preliminary data.</text>
</comment>
<dbReference type="GO" id="GO:0097431">
    <property type="term" value="C:mitotic spindle pole"/>
    <property type="evidence" value="ECO:0007669"/>
    <property type="project" value="TreeGrafter"/>
</dbReference>
<feature type="coiled-coil region" evidence="3">
    <location>
        <begin position="979"/>
        <end position="1032"/>
    </location>
</feature>
<dbReference type="GO" id="GO:0035371">
    <property type="term" value="C:microtubule plus-end"/>
    <property type="evidence" value="ECO:0007669"/>
    <property type="project" value="TreeGrafter"/>
</dbReference>
<dbReference type="OrthoDB" id="6627311at2759"/>
<protein>
    <recommendedName>
        <fullName evidence="5">Centrosomin N-terminal motif 1 domain-containing protein</fullName>
    </recommendedName>
</protein>
<dbReference type="Proteomes" id="UP000466442">
    <property type="component" value="Unassembled WGS sequence"/>
</dbReference>
<feature type="domain" description="Centrosomin N-terminal motif 1" evidence="5">
    <location>
        <begin position="32"/>
        <end position="104"/>
    </location>
</feature>
<dbReference type="GO" id="GO:0007099">
    <property type="term" value="P:centriole replication"/>
    <property type="evidence" value="ECO:0007669"/>
    <property type="project" value="TreeGrafter"/>
</dbReference>
<dbReference type="GO" id="GO:0008017">
    <property type="term" value="F:microtubule binding"/>
    <property type="evidence" value="ECO:0007669"/>
    <property type="project" value="TreeGrafter"/>
</dbReference>
<evidence type="ECO:0000256" key="2">
    <source>
        <dbReference type="ARBA" id="ARBA00022490"/>
    </source>
</evidence>
<feature type="coiled-coil region" evidence="3">
    <location>
        <begin position="70"/>
        <end position="153"/>
    </location>
</feature>
<accession>A0A8S9Y5Y3</accession>
<reference evidence="6" key="1">
    <citation type="journal article" date="2021" name="Mol. Ecol. Resour.">
        <title>Apolygus lucorum genome provides insights into omnivorousness and mesophyll feeding.</title>
        <authorList>
            <person name="Liu Y."/>
            <person name="Liu H."/>
            <person name="Wang H."/>
            <person name="Huang T."/>
            <person name="Liu B."/>
            <person name="Yang B."/>
            <person name="Yin L."/>
            <person name="Li B."/>
            <person name="Zhang Y."/>
            <person name="Zhang S."/>
            <person name="Jiang F."/>
            <person name="Zhang X."/>
            <person name="Ren Y."/>
            <person name="Wang B."/>
            <person name="Wang S."/>
            <person name="Lu Y."/>
            <person name="Wu K."/>
            <person name="Fan W."/>
            <person name="Wang G."/>
        </authorList>
    </citation>
    <scope>NUCLEOTIDE SEQUENCE</scope>
    <source>
        <strain evidence="6">12Hb</strain>
    </source>
</reference>
<dbReference type="GO" id="GO:0000242">
    <property type="term" value="C:pericentriolar material"/>
    <property type="evidence" value="ECO:0007669"/>
    <property type="project" value="TreeGrafter"/>
</dbReference>
<keyword evidence="2" id="KW-0963">Cytoplasm</keyword>
<feature type="coiled-coil region" evidence="3">
    <location>
        <begin position="713"/>
        <end position="740"/>
    </location>
</feature>
<evidence type="ECO:0000256" key="1">
    <source>
        <dbReference type="ARBA" id="ARBA00004496"/>
    </source>
</evidence>
<dbReference type="InterPro" id="IPR042791">
    <property type="entry name" value="CDK5RAP2"/>
</dbReference>
<feature type="region of interest" description="Disordered" evidence="4">
    <location>
        <begin position="780"/>
        <end position="823"/>
    </location>
</feature>
<feature type="region of interest" description="Disordered" evidence="4">
    <location>
        <begin position="832"/>
        <end position="851"/>
    </location>
</feature>
<dbReference type="GO" id="GO:0046600">
    <property type="term" value="P:negative regulation of centriole replication"/>
    <property type="evidence" value="ECO:0007669"/>
    <property type="project" value="TreeGrafter"/>
</dbReference>
<evidence type="ECO:0000256" key="3">
    <source>
        <dbReference type="SAM" id="Coils"/>
    </source>
</evidence>
<keyword evidence="7" id="KW-1185">Reference proteome</keyword>
<feature type="region of interest" description="Disordered" evidence="4">
    <location>
        <begin position="890"/>
        <end position="915"/>
    </location>
</feature>
<gene>
    <name evidence="6" type="ORF">GE061_009997</name>
</gene>
<keyword evidence="3" id="KW-0175">Coiled coil</keyword>
<dbReference type="EMBL" id="WIXP02000002">
    <property type="protein sequence ID" value="KAF6215245.1"/>
    <property type="molecule type" value="Genomic_DNA"/>
</dbReference>
<feature type="coiled-coil region" evidence="3">
    <location>
        <begin position="181"/>
        <end position="250"/>
    </location>
</feature>
<evidence type="ECO:0000313" key="6">
    <source>
        <dbReference type="EMBL" id="KAF6215245.1"/>
    </source>
</evidence>
<dbReference type="GO" id="GO:0000132">
    <property type="term" value="P:establishment of mitotic spindle orientation"/>
    <property type="evidence" value="ECO:0007669"/>
    <property type="project" value="TreeGrafter"/>
</dbReference>
<evidence type="ECO:0000256" key="4">
    <source>
        <dbReference type="SAM" id="MobiDB-lite"/>
    </source>
</evidence>
<proteinExistence type="predicted"/>
<comment type="subcellular location">
    <subcellularLocation>
        <location evidence="1">Cytoplasm</location>
    </subcellularLocation>
</comment>
<dbReference type="GO" id="GO:0001578">
    <property type="term" value="P:microtubule bundle formation"/>
    <property type="evidence" value="ECO:0007669"/>
    <property type="project" value="TreeGrafter"/>
</dbReference>
<evidence type="ECO:0000313" key="7">
    <source>
        <dbReference type="Proteomes" id="UP000466442"/>
    </source>
</evidence>
<dbReference type="PANTHER" id="PTHR46930:SF1">
    <property type="entry name" value="CDK5 REGULATORY SUBUNIT-ASSOCIATED PROTEIN 2"/>
    <property type="match status" value="1"/>
</dbReference>
<organism evidence="6 7">
    <name type="scientific">Apolygus lucorum</name>
    <name type="common">Small green plant bug</name>
    <name type="synonym">Lygocoris lucorum</name>
    <dbReference type="NCBI Taxonomy" id="248454"/>
    <lineage>
        <taxon>Eukaryota</taxon>
        <taxon>Metazoa</taxon>
        <taxon>Ecdysozoa</taxon>
        <taxon>Arthropoda</taxon>
        <taxon>Hexapoda</taxon>
        <taxon>Insecta</taxon>
        <taxon>Pterygota</taxon>
        <taxon>Neoptera</taxon>
        <taxon>Paraneoptera</taxon>
        <taxon>Hemiptera</taxon>
        <taxon>Heteroptera</taxon>
        <taxon>Panheteroptera</taxon>
        <taxon>Cimicomorpha</taxon>
        <taxon>Miridae</taxon>
        <taxon>Mirini</taxon>
        <taxon>Apolygus</taxon>
    </lineage>
</organism>
<feature type="coiled-coil region" evidence="3">
    <location>
        <begin position="1241"/>
        <end position="1275"/>
    </location>
</feature>
<feature type="compositionally biased region" description="Polar residues" evidence="4">
    <location>
        <begin position="780"/>
        <end position="794"/>
    </location>
</feature>
<name>A0A8S9Y5Y3_APOLU</name>
<evidence type="ECO:0000259" key="5">
    <source>
        <dbReference type="Pfam" id="PF07989"/>
    </source>
</evidence>
<feature type="coiled-coil region" evidence="3">
    <location>
        <begin position="288"/>
        <end position="603"/>
    </location>
</feature>
<sequence length="1386" mass="159566">MLRRSSLHTSFGGPSITSPERIRSPSCNKGKTARDFDEELTTLRKENFDLKMRVYVLNEQMELFQNIDNADQLYEVNSNLKKEVEKLRAELSEKDELVLRAGEAMAVLNDKHKEDEAAIMDLHEQYSTLQDMNLRLEQELERLKSQNNLTSSQMGPGMEDSSTQYALAFAPLGFNKNAADIAKLEEELAEKLRVIEDSERIKKEFEEIVKRGKLKEKNLEGKLESMSEKLSELTQELREKENHRLQIVKKACELEEYVSLKQLEVDRLQKMLIAQPTHDDLRDIRNKYECCTTENNVLINRITELENKLDEAESKKFEYEAVQEKVKCSTCRQYKNLAELLESTQSKLSQTERELEQAKKEHFNAVKTLQGCLKANKALTTDIESLNEQIKSCGCSNHKIPQKEVSALKVRDLVERVSQLQQEKQLLTAAMEKNTEALQRQLEEKENIIQDLEQKSADCNNNKIEELEAQVSRLKSEMEGLSSSEAAYDTENKQLLAEVENKKKEIETLNEELRKRTFNLQELVNKELWDKNREIEKLNKTCERKQQEVLALKERLTAQEFELSALNDKMQELSDQVDTSESISELKVKLTEEIEKRVCLESETEHWMKTAEESEKVRKELTNACGLFKARLEELASFLESLLPCLGSKKRKILQDAIDRSREASRTLSQSVMNENTVNDNTLAIPILPDFSQVDFFSDDDIDVTLASNKSCLSMQNEEVANLRAKMESVVQKLDEVRSSDKSKVSRKNSNYEDRFGFVKLANMSSSFNIEEVSEVSLQESFSDTASAPSRQPSQPKPAAEAPPTEKVYNQASALSESEGWSEPDRNVSLARIGLRDSSVPSGRLSTEESSDNSCKLAICKRRCEAAEIRRLSLKVRSLERVIQNLRTDRASTTRSPSRDVSPIAGGDAPDKGLSAVDDLKKEKTKLEASLKNNKDILNQLTASYEDEPTNKQLLKAVQMIAQQFEQIYGFFTEMEDHYLALEEEKEAVHRDLDEKEKKVDSLNKEVASLQAELKEKENEILEKQCALLEMKNGYILMENKCKMMESTIEELSKWKAAMLKSGEELEALKDSHLKEINNLKNKLKKVKEERDAEVNELKTSLDRAFKRIDDVCLKKVLMETEFKQKVDSLQKEKRSEVEQEVIKRIEVERKLVESYESQGELRKRLDEEMTKSKDVETAQKSSERWWRRRTEEVESTCADREAELRRRLDNASIATSQAVLERTRLANEKIRLQCELRRRENSAHDMRAELEQRVVELEESNKELLRKLKALHQHELKGSNGNLNHWFPVCGRSNNNCSPDLGIESDQGRLSSLDPPIGSPKTYGDMEREIAYLKRELARKSRHLEEAQRASKFVKKKLEDKIYSELGKTHDLLEKTERNFKKAQI</sequence>
<dbReference type="GO" id="GO:0007059">
    <property type="term" value="P:chromosome segregation"/>
    <property type="evidence" value="ECO:0007669"/>
    <property type="project" value="TreeGrafter"/>
</dbReference>
<dbReference type="Pfam" id="PF07989">
    <property type="entry name" value="Cnn_1N"/>
    <property type="match status" value="1"/>
</dbReference>
<feature type="compositionally biased region" description="Low complexity" evidence="4">
    <location>
        <begin position="797"/>
        <end position="807"/>
    </location>
</feature>
<dbReference type="GO" id="GO:0043015">
    <property type="term" value="F:gamma-tubulin binding"/>
    <property type="evidence" value="ECO:0007669"/>
    <property type="project" value="TreeGrafter"/>
</dbReference>
<dbReference type="InterPro" id="IPR012943">
    <property type="entry name" value="Cnn_1N"/>
</dbReference>
<dbReference type="GO" id="GO:0090266">
    <property type="term" value="P:regulation of mitotic cell cycle spindle assembly checkpoint"/>
    <property type="evidence" value="ECO:0007669"/>
    <property type="project" value="TreeGrafter"/>
</dbReference>
<dbReference type="PANTHER" id="PTHR46930">
    <property type="entry name" value="CDK5 REGULATORY SUBUNIT-ASSOCIATED PROTEIN 2"/>
    <property type="match status" value="1"/>
</dbReference>
<feature type="coiled-coil region" evidence="3">
    <location>
        <begin position="1063"/>
        <end position="1104"/>
    </location>
</feature>
<feature type="region of interest" description="Disordered" evidence="4">
    <location>
        <begin position="1"/>
        <end position="33"/>
    </location>
</feature>